<accession>X1J4L7</accession>
<evidence type="ECO:0000313" key="1">
    <source>
        <dbReference type="EMBL" id="GAH89661.1"/>
    </source>
</evidence>
<proteinExistence type="predicted"/>
<name>X1J4L7_9ZZZZ</name>
<sequence>HFIRQNTALLAASMALNLNPPTEIALPGKDDELALTNGVVATQKLTIVCDDEGWGGAAPGKADIIVYQGVPQLASRQTYHGPWRVMGFFNTIKGEAGTADFDAVYQFELTQKVWCAARLTTLDNRLSSQWQLAPYVIVNGP</sequence>
<organism evidence="1">
    <name type="scientific">marine sediment metagenome</name>
    <dbReference type="NCBI Taxonomy" id="412755"/>
    <lineage>
        <taxon>unclassified sequences</taxon>
        <taxon>metagenomes</taxon>
        <taxon>ecological metagenomes</taxon>
    </lineage>
</organism>
<gene>
    <name evidence="1" type="ORF">S03H2_56909</name>
</gene>
<dbReference type="EMBL" id="BARU01036447">
    <property type="protein sequence ID" value="GAH89661.1"/>
    <property type="molecule type" value="Genomic_DNA"/>
</dbReference>
<dbReference type="AlphaFoldDB" id="X1J4L7"/>
<comment type="caution">
    <text evidence="1">The sequence shown here is derived from an EMBL/GenBank/DDBJ whole genome shotgun (WGS) entry which is preliminary data.</text>
</comment>
<protein>
    <submittedName>
        <fullName evidence="1">Uncharacterized protein</fullName>
    </submittedName>
</protein>
<feature type="non-terminal residue" evidence="1">
    <location>
        <position position="1"/>
    </location>
</feature>
<reference evidence="1" key="1">
    <citation type="journal article" date="2014" name="Front. Microbiol.">
        <title>High frequency of phylogenetically diverse reductive dehalogenase-homologous genes in deep subseafloor sedimentary metagenomes.</title>
        <authorList>
            <person name="Kawai M."/>
            <person name="Futagami T."/>
            <person name="Toyoda A."/>
            <person name="Takaki Y."/>
            <person name="Nishi S."/>
            <person name="Hori S."/>
            <person name="Arai W."/>
            <person name="Tsubouchi T."/>
            <person name="Morono Y."/>
            <person name="Uchiyama I."/>
            <person name="Ito T."/>
            <person name="Fujiyama A."/>
            <person name="Inagaki F."/>
            <person name="Takami H."/>
        </authorList>
    </citation>
    <scope>NUCLEOTIDE SEQUENCE</scope>
    <source>
        <strain evidence="1">Expedition CK06-06</strain>
    </source>
</reference>